<dbReference type="InterPro" id="IPR051534">
    <property type="entry name" value="CBASS_pafABC_assoc_protein"/>
</dbReference>
<dbReference type="RefSeq" id="WP_395806282.1">
    <property type="nucleotide sequence ID" value="NZ_CP043494.1"/>
</dbReference>
<protein>
    <submittedName>
        <fullName evidence="4">YafY family transcriptional regulator</fullName>
    </submittedName>
</protein>
<accession>A0ABY9WZU7</accession>
<dbReference type="PANTHER" id="PTHR34580">
    <property type="match status" value="1"/>
</dbReference>
<dbReference type="Pfam" id="PF25583">
    <property type="entry name" value="WCX"/>
    <property type="match status" value="1"/>
</dbReference>
<dbReference type="SUPFAM" id="SSF46785">
    <property type="entry name" value="Winged helix' DNA-binding domain"/>
    <property type="match status" value="1"/>
</dbReference>
<name>A0ABY9WZU7_9BACT</name>
<dbReference type="Gene3D" id="1.10.10.10">
    <property type="entry name" value="Winged helix-like DNA-binding domain superfamily/Winged helix DNA-binding domain"/>
    <property type="match status" value="1"/>
</dbReference>
<dbReference type="PROSITE" id="PS51000">
    <property type="entry name" value="HTH_DEOR_2"/>
    <property type="match status" value="1"/>
</dbReference>
<dbReference type="InterPro" id="IPR013196">
    <property type="entry name" value="HTH_11"/>
</dbReference>
<dbReference type="PROSITE" id="PS52050">
    <property type="entry name" value="WYL"/>
    <property type="match status" value="1"/>
</dbReference>
<dbReference type="Pfam" id="PF08279">
    <property type="entry name" value="HTH_11"/>
    <property type="match status" value="1"/>
</dbReference>
<sequence length="316" mass="35124">MSRPTTRVLTVLELLQTHGRMSGAELARRLEVDRRTVRRYIAMLEELGIPLTAERGRDGAYMLVAGFKLPPMMFTEDEALALSVGLLAARGLGLAEAAPAVASAQAKLERVMPAGLKRRVRAVDETVALDLARSTAPGDNAALVALSAASQAQRRVRLRYRAAEHEETERDFDPYGLAWRAGRWYAVGVCHLRNGLRSFRLDRVRSVQPLEVSFSRPEGFDALEHLTRSVATLPRAYAIEVLLETDLETARRGVFPAFGVLEQVDGGVLLRGQSDDLGWFARELARLPFPFRIKQPDALREELAACARRLLQRSRS</sequence>
<gene>
    <name evidence="4" type="ORF">F0U60_34370</name>
</gene>
<dbReference type="InterPro" id="IPR028349">
    <property type="entry name" value="PafC-like"/>
</dbReference>
<dbReference type="InterPro" id="IPR036388">
    <property type="entry name" value="WH-like_DNA-bd_sf"/>
</dbReference>
<keyword evidence="1" id="KW-0805">Transcription regulation</keyword>
<proteinExistence type="predicted"/>
<dbReference type="InterPro" id="IPR001034">
    <property type="entry name" value="DeoR_HTH"/>
</dbReference>
<dbReference type="EMBL" id="CP043494">
    <property type="protein sequence ID" value="WNG48634.1"/>
    <property type="molecule type" value="Genomic_DNA"/>
</dbReference>
<dbReference type="InterPro" id="IPR036390">
    <property type="entry name" value="WH_DNA-bd_sf"/>
</dbReference>
<dbReference type="Proteomes" id="UP001611383">
    <property type="component" value="Chromosome"/>
</dbReference>
<dbReference type="InterPro" id="IPR026881">
    <property type="entry name" value="WYL_dom"/>
</dbReference>
<keyword evidence="5" id="KW-1185">Reference proteome</keyword>
<organism evidence="4 5">
    <name type="scientific">Archangium minus</name>
    <dbReference type="NCBI Taxonomy" id="83450"/>
    <lineage>
        <taxon>Bacteria</taxon>
        <taxon>Pseudomonadati</taxon>
        <taxon>Myxococcota</taxon>
        <taxon>Myxococcia</taxon>
        <taxon>Myxococcales</taxon>
        <taxon>Cystobacterineae</taxon>
        <taxon>Archangiaceae</taxon>
        <taxon>Archangium</taxon>
    </lineage>
</organism>
<evidence type="ECO:0000259" key="3">
    <source>
        <dbReference type="PROSITE" id="PS51000"/>
    </source>
</evidence>
<dbReference type="PANTHER" id="PTHR34580:SF3">
    <property type="entry name" value="PROTEIN PAFB"/>
    <property type="match status" value="1"/>
</dbReference>
<evidence type="ECO:0000313" key="5">
    <source>
        <dbReference type="Proteomes" id="UP001611383"/>
    </source>
</evidence>
<dbReference type="InterPro" id="IPR057727">
    <property type="entry name" value="WCX_dom"/>
</dbReference>
<dbReference type="PIRSF" id="PIRSF016838">
    <property type="entry name" value="PafC"/>
    <property type="match status" value="1"/>
</dbReference>
<evidence type="ECO:0000256" key="2">
    <source>
        <dbReference type="ARBA" id="ARBA00023163"/>
    </source>
</evidence>
<evidence type="ECO:0000313" key="4">
    <source>
        <dbReference type="EMBL" id="WNG48634.1"/>
    </source>
</evidence>
<dbReference type="Pfam" id="PF13280">
    <property type="entry name" value="WYL"/>
    <property type="match status" value="1"/>
</dbReference>
<reference evidence="4 5" key="1">
    <citation type="submission" date="2019-08" db="EMBL/GenBank/DDBJ databases">
        <title>Archangium and Cystobacter genomes.</title>
        <authorList>
            <person name="Chen I.-C.K."/>
            <person name="Wielgoss S."/>
        </authorList>
    </citation>
    <scope>NUCLEOTIDE SEQUENCE [LARGE SCALE GENOMIC DNA]</scope>
    <source>
        <strain evidence="4 5">Cbm 6</strain>
    </source>
</reference>
<feature type="domain" description="HTH deoR-type" evidence="3">
    <location>
        <begin position="4"/>
        <end position="62"/>
    </location>
</feature>
<evidence type="ECO:0000256" key="1">
    <source>
        <dbReference type="ARBA" id="ARBA00023015"/>
    </source>
</evidence>
<keyword evidence="2" id="KW-0804">Transcription</keyword>